<sequence length="58" mass="6737">MSNKCIWKQQDDDWGTWETECGNAFVLNDDGAPIEYDMNYCCYCGHKLLEELLEVLDA</sequence>
<proteinExistence type="predicted"/>
<evidence type="ECO:0000313" key="1">
    <source>
        <dbReference type="EMBL" id="KKN47691.1"/>
    </source>
</evidence>
<dbReference type="EMBL" id="LAZR01001261">
    <property type="protein sequence ID" value="KKN47691.1"/>
    <property type="molecule type" value="Genomic_DNA"/>
</dbReference>
<reference evidence="1" key="1">
    <citation type="journal article" date="2015" name="Nature">
        <title>Complex archaea that bridge the gap between prokaryotes and eukaryotes.</title>
        <authorList>
            <person name="Spang A."/>
            <person name="Saw J.H."/>
            <person name="Jorgensen S.L."/>
            <person name="Zaremba-Niedzwiedzka K."/>
            <person name="Martijn J."/>
            <person name="Lind A.E."/>
            <person name="van Eijk R."/>
            <person name="Schleper C."/>
            <person name="Guy L."/>
            <person name="Ettema T.J."/>
        </authorList>
    </citation>
    <scope>NUCLEOTIDE SEQUENCE</scope>
</reference>
<organism evidence="1">
    <name type="scientific">marine sediment metagenome</name>
    <dbReference type="NCBI Taxonomy" id="412755"/>
    <lineage>
        <taxon>unclassified sequences</taxon>
        <taxon>metagenomes</taxon>
        <taxon>ecological metagenomes</taxon>
    </lineage>
</organism>
<accession>A0A0F9TF56</accession>
<comment type="caution">
    <text evidence="1">The sequence shown here is derived from an EMBL/GenBank/DDBJ whole genome shotgun (WGS) entry which is preliminary data.</text>
</comment>
<gene>
    <name evidence="1" type="ORF">LCGC14_0660140</name>
</gene>
<protein>
    <submittedName>
        <fullName evidence="1">Uncharacterized protein</fullName>
    </submittedName>
</protein>
<dbReference type="AlphaFoldDB" id="A0A0F9TF56"/>
<name>A0A0F9TF56_9ZZZZ</name>